<name>A0A8J1XM70_OWEFU</name>
<dbReference type="AlphaFoldDB" id="A0A8J1XM70"/>
<dbReference type="EMBL" id="CAIIXF020000002">
    <property type="protein sequence ID" value="CAH1777761.1"/>
    <property type="molecule type" value="Genomic_DNA"/>
</dbReference>
<evidence type="ECO:0000256" key="1">
    <source>
        <dbReference type="SAM" id="MobiDB-lite"/>
    </source>
</evidence>
<comment type="caution">
    <text evidence="2">The sequence shown here is derived from an EMBL/GenBank/DDBJ whole genome shotgun (WGS) entry which is preliminary data.</text>
</comment>
<evidence type="ECO:0000313" key="3">
    <source>
        <dbReference type="Proteomes" id="UP000749559"/>
    </source>
</evidence>
<organism evidence="2 3">
    <name type="scientific">Owenia fusiformis</name>
    <name type="common">Polychaete worm</name>
    <dbReference type="NCBI Taxonomy" id="6347"/>
    <lineage>
        <taxon>Eukaryota</taxon>
        <taxon>Metazoa</taxon>
        <taxon>Spiralia</taxon>
        <taxon>Lophotrochozoa</taxon>
        <taxon>Annelida</taxon>
        <taxon>Polychaeta</taxon>
        <taxon>Sedentaria</taxon>
        <taxon>Canalipalpata</taxon>
        <taxon>Sabellida</taxon>
        <taxon>Oweniida</taxon>
        <taxon>Oweniidae</taxon>
        <taxon>Owenia</taxon>
    </lineage>
</organism>
<feature type="region of interest" description="Disordered" evidence="1">
    <location>
        <begin position="128"/>
        <end position="178"/>
    </location>
</feature>
<keyword evidence="3" id="KW-1185">Reference proteome</keyword>
<dbReference type="Proteomes" id="UP000749559">
    <property type="component" value="Unassembled WGS sequence"/>
</dbReference>
<proteinExistence type="predicted"/>
<evidence type="ECO:0000313" key="2">
    <source>
        <dbReference type="EMBL" id="CAH1777761.1"/>
    </source>
</evidence>
<accession>A0A8J1XM70</accession>
<feature type="compositionally biased region" description="Basic and acidic residues" evidence="1">
    <location>
        <begin position="131"/>
        <end position="162"/>
    </location>
</feature>
<reference evidence="2" key="1">
    <citation type="submission" date="2022-03" db="EMBL/GenBank/DDBJ databases">
        <authorList>
            <person name="Martin C."/>
        </authorList>
    </citation>
    <scope>NUCLEOTIDE SEQUENCE</scope>
</reference>
<gene>
    <name evidence="2" type="ORF">OFUS_LOCUS4761</name>
</gene>
<sequence length="216" mass="25459">MFMTLPGDAVKMHVTTTTKMPMATKSKRKPLTVRRIPTELTIERVAPKLLLTTPQRVKKSTSDIPIKYEIVDNNEPPPSEGSTKSEFQVSAEIVPSYIVQGGIKEEQNNRFIDTVKIDNLNQVEVPNVSMNHRDHLSQRAYRERLREDPERYANTRKRERERQKRSRQQKREELYLPGNEMELERQRCNARMRQRRYREKLKILKARQSGLAMQKT</sequence>
<protein>
    <submittedName>
        <fullName evidence="2">Uncharacterized protein</fullName>
    </submittedName>
</protein>